<protein>
    <submittedName>
        <fullName evidence="1">Uncharacterized protein</fullName>
    </submittedName>
</protein>
<dbReference type="AlphaFoldDB" id="H2XYE4"/>
<evidence type="ECO:0000313" key="2">
    <source>
        <dbReference type="Proteomes" id="UP000008144"/>
    </source>
</evidence>
<reference evidence="2" key="1">
    <citation type="journal article" date="2002" name="Science">
        <title>The draft genome of Ciona intestinalis: insights into chordate and vertebrate origins.</title>
        <authorList>
            <person name="Dehal P."/>
            <person name="Satou Y."/>
            <person name="Campbell R.K."/>
            <person name="Chapman J."/>
            <person name="Degnan B."/>
            <person name="De Tomaso A."/>
            <person name="Davidson B."/>
            <person name="Di Gregorio A."/>
            <person name="Gelpke M."/>
            <person name="Goodstein D.M."/>
            <person name="Harafuji N."/>
            <person name="Hastings K.E."/>
            <person name="Ho I."/>
            <person name="Hotta K."/>
            <person name="Huang W."/>
            <person name="Kawashima T."/>
            <person name="Lemaire P."/>
            <person name="Martinez D."/>
            <person name="Meinertzhagen I.A."/>
            <person name="Necula S."/>
            <person name="Nonaka M."/>
            <person name="Putnam N."/>
            <person name="Rash S."/>
            <person name="Saiga H."/>
            <person name="Satake M."/>
            <person name="Terry A."/>
            <person name="Yamada L."/>
            <person name="Wang H.G."/>
            <person name="Awazu S."/>
            <person name="Azumi K."/>
            <person name="Boore J."/>
            <person name="Branno M."/>
            <person name="Chin-Bow S."/>
            <person name="DeSantis R."/>
            <person name="Doyle S."/>
            <person name="Francino P."/>
            <person name="Keys D.N."/>
            <person name="Haga S."/>
            <person name="Hayashi H."/>
            <person name="Hino K."/>
            <person name="Imai K.S."/>
            <person name="Inaba K."/>
            <person name="Kano S."/>
            <person name="Kobayashi K."/>
            <person name="Kobayashi M."/>
            <person name="Lee B.I."/>
            <person name="Makabe K.W."/>
            <person name="Manohar C."/>
            <person name="Matassi G."/>
            <person name="Medina M."/>
            <person name="Mochizuki Y."/>
            <person name="Mount S."/>
            <person name="Morishita T."/>
            <person name="Miura S."/>
            <person name="Nakayama A."/>
            <person name="Nishizaka S."/>
            <person name="Nomoto H."/>
            <person name="Ohta F."/>
            <person name="Oishi K."/>
            <person name="Rigoutsos I."/>
            <person name="Sano M."/>
            <person name="Sasaki A."/>
            <person name="Sasakura Y."/>
            <person name="Shoguchi E."/>
            <person name="Shin-i T."/>
            <person name="Spagnuolo A."/>
            <person name="Stainier D."/>
            <person name="Suzuki M.M."/>
            <person name="Tassy O."/>
            <person name="Takatori N."/>
            <person name="Tokuoka M."/>
            <person name="Yagi K."/>
            <person name="Yoshizaki F."/>
            <person name="Wada S."/>
            <person name="Zhang C."/>
            <person name="Hyatt P.D."/>
            <person name="Larimer F."/>
            <person name="Detter C."/>
            <person name="Doggett N."/>
            <person name="Glavina T."/>
            <person name="Hawkins T."/>
            <person name="Richardson P."/>
            <person name="Lucas S."/>
            <person name="Kohara Y."/>
            <person name="Levine M."/>
            <person name="Satoh N."/>
            <person name="Rokhsar D.S."/>
        </authorList>
    </citation>
    <scope>NUCLEOTIDE SEQUENCE [LARGE SCALE GENOMIC DNA]</scope>
</reference>
<dbReference type="HOGENOM" id="CLU_3350785_0_0_1"/>
<name>H2XYE4_CIOIN</name>
<reference evidence="1" key="4">
    <citation type="submission" date="2025-09" db="UniProtKB">
        <authorList>
            <consortium name="Ensembl"/>
        </authorList>
    </citation>
    <scope>IDENTIFICATION</scope>
</reference>
<evidence type="ECO:0000313" key="1">
    <source>
        <dbReference type="Ensembl" id="ENSCINP00000034678.1"/>
    </source>
</evidence>
<reference evidence="1" key="3">
    <citation type="submission" date="2025-08" db="UniProtKB">
        <authorList>
            <consortium name="Ensembl"/>
        </authorList>
    </citation>
    <scope>IDENTIFICATION</scope>
</reference>
<dbReference type="Proteomes" id="UP000008144">
    <property type="component" value="Chromosome 12"/>
</dbReference>
<reference evidence="1" key="2">
    <citation type="journal article" date="2008" name="Genome Biol.">
        <title>Improved genome assembly and evidence-based global gene model set for the chordate Ciona intestinalis: new insight into intron and operon populations.</title>
        <authorList>
            <person name="Satou Y."/>
            <person name="Mineta K."/>
            <person name="Ogasawara M."/>
            <person name="Sasakura Y."/>
            <person name="Shoguchi E."/>
            <person name="Ueno K."/>
            <person name="Yamada L."/>
            <person name="Matsumoto J."/>
            <person name="Wasserscheid J."/>
            <person name="Dewar K."/>
            <person name="Wiley G.B."/>
            <person name="Macmil S.L."/>
            <person name="Roe B.A."/>
            <person name="Zeller R.W."/>
            <person name="Hastings K.E."/>
            <person name="Lemaire P."/>
            <person name="Lindquist E."/>
            <person name="Endo T."/>
            <person name="Hotta K."/>
            <person name="Inaba K."/>
        </authorList>
    </citation>
    <scope>NUCLEOTIDE SEQUENCE [LARGE SCALE GENOMIC DNA]</scope>
    <source>
        <strain evidence="1">wild type</strain>
    </source>
</reference>
<keyword evidence="2" id="KW-1185">Reference proteome</keyword>
<sequence length="37" mass="4215">MDVKHENAGKMFSLLLYLLGKTRVLMKSLPPTLFANH</sequence>
<proteinExistence type="predicted"/>
<dbReference type="Ensembl" id="ENSCINT00000030732.1">
    <property type="protein sequence ID" value="ENSCINP00000034678.1"/>
    <property type="gene ID" value="ENSCING00000024801.1"/>
</dbReference>
<dbReference type="InParanoid" id="H2XYE4"/>
<dbReference type="EMBL" id="EAAA01001053">
    <property type="status" value="NOT_ANNOTATED_CDS"/>
    <property type="molecule type" value="Genomic_DNA"/>
</dbReference>
<accession>H2XYE4</accession>
<organism evidence="1 2">
    <name type="scientific">Ciona intestinalis</name>
    <name type="common">Transparent sea squirt</name>
    <name type="synonym">Ascidia intestinalis</name>
    <dbReference type="NCBI Taxonomy" id="7719"/>
    <lineage>
        <taxon>Eukaryota</taxon>
        <taxon>Metazoa</taxon>
        <taxon>Chordata</taxon>
        <taxon>Tunicata</taxon>
        <taxon>Ascidiacea</taxon>
        <taxon>Phlebobranchia</taxon>
        <taxon>Cionidae</taxon>
        <taxon>Ciona</taxon>
    </lineage>
</organism>